<dbReference type="EMBL" id="RDRB01000002">
    <property type="protein sequence ID" value="ROU03379.1"/>
    <property type="molecule type" value="Genomic_DNA"/>
</dbReference>
<dbReference type="PANTHER" id="PTHR33840">
    <property type="match status" value="1"/>
</dbReference>
<evidence type="ECO:0000313" key="4">
    <source>
        <dbReference type="Proteomes" id="UP000268016"/>
    </source>
</evidence>
<keyword evidence="4" id="KW-1185">Reference proteome</keyword>
<feature type="compositionally biased region" description="Basic and acidic residues" evidence="1">
    <location>
        <begin position="356"/>
        <end position="368"/>
    </location>
</feature>
<feature type="region of interest" description="Disordered" evidence="1">
    <location>
        <begin position="356"/>
        <end position="382"/>
    </location>
</feature>
<dbReference type="OrthoDB" id="4378831at2"/>
<reference evidence="3 4" key="1">
    <citation type="submission" date="2018-10" db="EMBL/GenBank/DDBJ databases">
        <title>Histidinibacterium lentulum gen. nov., sp. nov., a marine bacterium from the culture broth of Picochlorum sp. 122.</title>
        <authorList>
            <person name="Wang G."/>
        </authorList>
    </citation>
    <scope>NUCLEOTIDE SEQUENCE [LARGE SCALE GENOMIC DNA]</scope>
    <source>
        <strain evidence="3 4">B17</strain>
    </source>
</reference>
<dbReference type="Proteomes" id="UP000268016">
    <property type="component" value="Unassembled WGS sequence"/>
</dbReference>
<sequence length="382" mass="42002">MRSGTSACAGCRRPSRRNGSGGCCRRHARVPLRDRLLALLGRRPVRAEGRGRHRGAAVHVVVLDGTMSSLAPGFESNAGLTYLLLREAGLSANLTVHYEAGVQWRDWSSALDVAAGRGINRQIERAYGVLASRYRPGDRIFLLGFSRGAYAVRALAGVIDLVGLVRTEHATVRTIRQACRHYRSGARGPVAEAFRRRFCHPEVRIEAVGVWDTVKTLGLRLPGLGTWIDPKHRMHNQFPTAVARHNFHALARDETRDAYAPVLWHTPPGFRGHLEQVWFRGTHGDIGGQLEGYAPARPLANVSLVWMLDRLEGAGLPLPAGWRERFPADPEAPSLGLWRGWSKVLVSRHARVIGRDPSERFHAPKPDPDTSVPAHPGGNAAA</sequence>
<proteinExistence type="predicted"/>
<evidence type="ECO:0000259" key="2">
    <source>
        <dbReference type="Pfam" id="PF09994"/>
    </source>
</evidence>
<feature type="domain" description="T6SS Phospholipase effector Tle1-like catalytic" evidence="2">
    <location>
        <begin position="60"/>
        <end position="309"/>
    </location>
</feature>
<dbReference type="InterPro" id="IPR018712">
    <property type="entry name" value="Tle1-like_cat"/>
</dbReference>
<organism evidence="3 4">
    <name type="scientific">Histidinibacterium lentulum</name>
    <dbReference type="NCBI Taxonomy" id="2480588"/>
    <lineage>
        <taxon>Bacteria</taxon>
        <taxon>Pseudomonadati</taxon>
        <taxon>Pseudomonadota</taxon>
        <taxon>Alphaproteobacteria</taxon>
        <taxon>Rhodobacterales</taxon>
        <taxon>Paracoccaceae</taxon>
        <taxon>Histidinibacterium</taxon>
    </lineage>
</organism>
<evidence type="ECO:0000256" key="1">
    <source>
        <dbReference type="SAM" id="MobiDB-lite"/>
    </source>
</evidence>
<name>A0A3N2R7C8_9RHOB</name>
<dbReference type="AlphaFoldDB" id="A0A3N2R7C8"/>
<accession>A0A3N2R7C8</accession>
<gene>
    <name evidence="3" type="ORF">EAT49_03475</name>
</gene>
<comment type="caution">
    <text evidence="3">The sequence shown here is derived from an EMBL/GenBank/DDBJ whole genome shotgun (WGS) entry which is preliminary data.</text>
</comment>
<dbReference type="PANTHER" id="PTHR33840:SF1">
    <property type="entry name" value="TLE1 PHOSPHOLIPASE DOMAIN-CONTAINING PROTEIN"/>
    <property type="match status" value="1"/>
</dbReference>
<feature type="region of interest" description="Disordered" evidence="1">
    <location>
        <begin position="1"/>
        <end position="23"/>
    </location>
</feature>
<protein>
    <submittedName>
        <fullName evidence="3">DUF2235 domain-containing protein</fullName>
    </submittedName>
</protein>
<evidence type="ECO:0000313" key="3">
    <source>
        <dbReference type="EMBL" id="ROU03379.1"/>
    </source>
</evidence>
<dbReference type="Pfam" id="PF09994">
    <property type="entry name" value="T6SS_Tle1-like_cat"/>
    <property type="match status" value="1"/>
</dbReference>